<protein>
    <submittedName>
        <fullName evidence="2">Uncharacterized protein</fullName>
    </submittedName>
</protein>
<evidence type="ECO:0000313" key="2">
    <source>
        <dbReference type="EMBL" id="CAK9098361.1"/>
    </source>
</evidence>
<comment type="caution">
    <text evidence="2">The sequence shown here is derived from an EMBL/GenBank/DDBJ whole genome shotgun (WGS) entry which is preliminary data.</text>
</comment>
<evidence type="ECO:0000313" key="3">
    <source>
        <dbReference type="Proteomes" id="UP001642484"/>
    </source>
</evidence>
<accession>A0ABP0RGH1</accession>
<evidence type="ECO:0000256" key="1">
    <source>
        <dbReference type="SAM" id="MobiDB-lite"/>
    </source>
</evidence>
<reference evidence="2 3" key="1">
    <citation type="submission" date="2024-02" db="EMBL/GenBank/DDBJ databases">
        <authorList>
            <person name="Chen Y."/>
            <person name="Shah S."/>
            <person name="Dougan E. K."/>
            <person name="Thang M."/>
            <person name="Chan C."/>
        </authorList>
    </citation>
    <scope>NUCLEOTIDE SEQUENCE [LARGE SCALE GENOMIC DNA]</scope>
</reference>
<dbReference type="EMBL" id="CAXAMN010025806">
    <property type="protein sequence ID" value="CAK9098361.1"/>
    <property type="molecule type" value="Genomic_DNA"/>
</dbReference>
<organism evidence="2 3">
    <name type="scientific">Durusdinium trenchii</name>
    <dbReference type="NCBI Taxonomy" id="1381693"/>
    <lineage>
        <taxon>Eukaryota</taxon>
        <taxon>Sar</taxon>
        <taxon>Alveolata</taxon>
        <taxon>Dinophyceae</taxon>
        <taxon>Suessiales</taxon>
        <taxon>Symbiodiniaceae</taxon>
        <taxon>Durusdinium</taxon>
    </lineage>
</organism>
<feature type="region of interest" description="Disordered" evidence="1">
    <location>
        <begin position="220"/>
        <end position="264"/>
    </location>
</feature>
<name>A0ABP0RGH1_9DINO</name>
<sequence>MALCIGIPYLSELRSPKPRECLGEAGSRLGSLVEPSQPWLKVFKSKPFGAEFVSFMSMALSWLFICLALTLAEAIVSESPQDESLQSAAPRLLLFWPVDGSKRTVALVKKNVRYVKSSLGRNCCKVFLAHYKGDAAPFGAAWYRRNVVGNLSASGYKFRFMQEAYAQSELQEPWSSSYDYVWGLDSDVDLTGTNLTRLFELTRASKALIVGPTFIGSGVNQKHPGGDLKKGKRKMRQVKRKRRPPAQRSVEVSPGGAEVAADAHMDDPPELGTFIEGERNDGALSDVASSRAARAGIWRFERPDPRCDYRHTDFVELTAPLLSMAALPLIFNECSSCIHEKSDWGLDMVWCNFLASKTGAYSCALLDATPVNHLNWKQAMPSKLFYDANREVHRKYRRFWAHMKTLSCVADPERTTISAEGLAPSTRHLVRKEPSH</sequence>
<feature type="compositionally biased region" description="Basic residues" evidence="1">
    <location>
        <begin position="230"/>
        <end position="245"/>
    </location>
</feature>
<gene>
    <name evidence="2" type="ORF">CCMP2556_LOCUS46604</name>
</gene>
<proteinExistence type="predicted"/>
<dbReference type="Proteomes" id="UP001642484">
    <property type="component" value="Unassembled WGS sequence"/>
</dbReference>
<keyword evidence="3" id="KW-1185">Reference proteome</keyword>